<dbReference type="PANTHER" id="PTHR37984:SF5">
    <property type="entry name" value="PROTEIN NYNRIN-LIKE"/>
    <property type="match status" value="1"/>
</dbReference>
<gene>
    <name evidence="1" type="ORF">PACLA_8A028393</name>
</gene>
<dbReference type="Pfam" id="PF00665">
    <property type="entry name" value="rve"/>
    <property type="match status" value="1"/>
</dbReference>
<dbReference type="OrthoDB" id="5973558at2759"/>
<dbReference type="PANTHER" id="PTHR37984">
    <property type="entry name" value="PROTEIN CBG26694"/>
    <property type="match status" value="1"/>
</dbReference>
<evidence type="ECO:0000313" key="2">
    <source>
        <dbReference type="Proteomes" id="UP001152795"/>
    </source>
</evidence>
<dbReference type="AlphaFoldDB" id="A0A7D9I1G8"/>
<name>A0A7D9I1G8_PARCT</name>
<dbReference type="GO" id="GO:0015074">
    <property type="term" value="P:DNA integration"/>
    <property type="evidence" value="ECO:0007669"/>
    <property type="project" value="InterPro"/>
</dbReference>
<evidence type="ECO:0000313" key="1">
    <source>
        <dbReference type="EMBL" id="CAB3995505.1"/>
    </source>
</evidence>
<reference evidence="1" key="1">
    <citation type="submission" date="2020-04" db="EMBL/GenBank/DDBJ databases">
        <authorList>
            <person name="Alioto T."/>
            <person name="Alioto T."/>
            <person name="Gomez Garrido J."/>
        </authorList>
    </citation>
    <scope>NUCLEOTIDE SEQUENCE</scope>
    <source>
        <strain evidence="1">A484AB</strain>
    </source>
</reference>
<dbReference type="InterPro" id="IPR001584">
    <property type="entry name" value="Integrase_cat-core"/>
</dbReference>
<keyword evidence="2" id="KW-1185">Reference proteome</keyword>
<comment type="caution">
    <text evidence="1">The sequence shown here is derived from an EMBL/GenBank/DDBJ whole genome shotgun (WGS) entry which is preliminary data.</text>
</comment>
<dbReference type="PROSITE" id="PS50994">
    <property type="entry name" value="INTEGRASE"/>
    <property type="match status" value="1"/>
</dbReference>
<dbReference type="Proteomes" id="UP001152795">
    <property type="component" value="Unassembled WGS sequence"/>
</dbReference>
<dbReference type="SUPFAM" id="SSF53098">
    <property type="entry name" value="Ribonuclease H-like"/>
    <property type="match status" value="1"/>
</dbReference>
<dbReference type="EMBL" id="CACRXK020002676">
    <property type="protein sequence ID" value="CAB3995505.1"/>
    <property type="molecule type" value="Genomic_DNA"/>
</dbReference>
<dbReference type="GO" id="GO:0003676">
    <property type="term" value="F:nucleic acid binding"/>
    <property type="evidence" value="ECO:0007669"/>
    <property type="project" value="InterPro"/>
</dbReference>
<proteinExistence type="predicted"/>
<accession>A0A7D9I1G8</accession>
<dbReference type="InterPro" id="IPR050951">
    <property type="entry name" value="Retrovirus_Pol_polyprotein"/>
</dbReference>
<dbReference type="InterPro" id="IPR036397">
    <property type="entry name" value="RNaseH_sf"/>
</dbReference>
<dbReference type="Gene3D" id="3.30.420.10">
    <property type="entry name" value="Ribonuclease H-like superfamily/Ribonuclease H"/>
    <property type="match status" value="1"/>
</dbReference>
<sequence>MVVTDLFQWEQNNYLVVADYYSRYIEVVKLETTTSRTVVNHMKSVFTRHGIPSVVRSDNGPQYTATEYKQFAQKWNFEHQTSNRETLAIERKTRWKRSVLKFVGVSQHTHR</sequence>
<organism evidence="1 2">
    <name type="scientific">Paramuricea clavata</name>
    <name type="common">Red gorgonian</name>
    <name type="synonym">Violescent sea-whip</name>
    <dbReference type="NCBI Taxonomy" id="317549"/>
    <lineage>
        <taxon>Eukaryota</taxon>
        <taxon>Metazoa</taxon>
        <taxon>Cnidaria</taxon>
        <taxon>Anthozoa</taxon>
        <taxon>Octocorallia</taxon>
        <taxon>Malacalcyonacea</taxon>
        <taxon>Plexauridae</taxon>
        <taxon>Paramuricea</taxon>
    </lineage>
</organism>
<protein>
    <submittedName>
        <fullName evidence="1">Transposon Ty3-I Gag-Pol poly</fullName>
    </submittedName>
</protein>
<dbReference type="InterPro" id="IPR012337">
    <property type="entry name" value="RNaseH-like_sf"/>
</dbReference>